<evidence type="ECO:0000313" key="2">
    <source>
        <dbReference type="Proteomes" id="UP000035579"/>
    </source>
</evidence>
<evidence type="ECO:0000313" key="1">
    <source>
        <dbReference type="EMBL" id="AKJ05681.1"/>
    </source>
</evidence>
<dbReference type="EMBL" id="CP011509">
    <property type="protein sequence ID" value="AKJ05681.1"/>
    <property type="molecule type" value="Genomic_DNA"/>
</dbReference>
<proteinExistence type="predicted"/>
<protein>
    <submittedName>
        <fullName evidence="1">Uncharacterized protein</fullName>
    </submittedName>
</protein>
<dbReference type="KEGG" id="age:AA314_07307"/>
<gene>
    <name evidence="1" type="ORF">AA314_07307</name>
</gene>
<sequence length="103" mass="11929">MVAYRRESDWRTFLPHPTLEFHLEEMMGDGLPPVVATFNTRDEAEAWFNSQSKPPAQSVIQIGGEHYLAVYYRNIDHRALFPFALAKNLQERRKKKEQQGPGA</sequence>
<dbReference type="AlphaFoldDB" id="A0AAC8QDR5"/>
<organism evidence="1 2">
    <name type="scientific">Archangium gephyra</name>
    <dbReference type="NCBI Taxonomy" id="48"/>
    <lineage>
        <taxon>Bacteria</taxon>
        <taxon>Pseudomonadati</taxon>
        <taxon>Myxococcota</taxon>
        <taxon>Myxococcia</taxon>
        <taxon>Myxococcales</taxon>
        <taxon>Cystobacterineae</taxon>
        <taxon>Archangiaceae</taxon>
        <taxon>Archangium</taxon>
    </lineage>
</organism>
<name>A0AAC8QDR5_9BACT</name>
<reference evidence="1 2" key="1">
    <citation type="submission" date="2015-05" db="EMBL/GenBank/DDBJ databases">
        <title>Genome assembly of Archangium gephyra DSM 2261.</title>
        <authorList>
            <person name="Sharma G."/>
            <person name="Subramanian S."/>
        </authorList>
    </citation>
    <scope>NUCLEOTIDE SEQUENCE [LARGE SCALE GENOMIC DNA]</scope>
    <source>
        <strain evidence="1 2">DSM 2261</strain>
    </source>
</reference>
<dbReference type="Proteomes" id="UP000035579">
    <property type="component" value="Chromosome"/>
</dbReference>
<accession>A0AAC8QDR5</accession>